<feature type="domain" description="FAD-binding" evidence="1">
    <location>
        <begin position="61"/>
        <end position="371"/>
    </location>
</feature>
<dbReference type="SUPFAM" id="SSF51905">
    <property type="entry name" value="FAD/NAD(P)-binding domain"/>
    <property type="match status" value="1"/>
</dbReference>
<sequence length="452" mass="49158">MRSARSLSACGEAAGRSRVMSTASHPTGCVTKYRNWSSGIDRGYGRGMTSSSLPPQGARRALVVGSGISGLAAALSLHRAGWQPLIIERAPERRTGGYFVRFNGPGYTAAERLGLLDSLPDRRDPEGRMFEVDSRGRLTPGLAFPEQVNGTPMRMLLRSDLERVLYEAVQDRVEIRYGTGPAAITQDRNQVTVTLTDGSVESADLLIGADGIHSTVRSLVFGPEDLYREDFDHVVAACVMDGPLPGMREGDALVATAPGRSAWINSYRDHPPVAFLLYRTDWPAAEIRKKPSEALRQAFAGFGGDVVPAMLEAMGRSESVLFDQVGQIHLGRWSQGRVVLLGDSAWCMTLHSGQGSGMGIAGAELLARMLTDHDDLSAALGNWEQRLRPFVTRHQKEALRMQHFFMPANRLGYVARRGLIRATNTSVGAKLGKALMNSTTRPAPARARTWSS</sequence>
<dbReference type="InterPro" id="IPR002938">
    <property type="entry name" value="FAD-bd"/>
</dbReference>
<dbReference type="Gene3D" id="3.50.50.60">
    <property type="entry name" value="FAD/NAD(P)-binding domain"/>
    <property type="match status" value="1"/>
</dbReference>
<accession>A0A5N8X0K3</accession>
<dbReference type="Gene3D" id="3.30.9.10">
    <property type="entry name" value="D-Amino Acid Oxidase, subunit A, domain 2"/>
    <property type="match status" value="1"/>
</dbReference>
<organism evidence="2 3">
    <name type="scientific">Streptomyces acidicola</name>
    <dbReference type="NCBI Taxonomy" id="2596892"/>
    <lineage>
        <taxon>Bacteria</taxon>
        <taxon>Bacillati</taxon>
        <taxon>Actinomycetota</taxon>
        <taxon>Actinomycetes</taxon>
        <taxon>Kitasatosporales</taxon>
        <taxon>Streptomycetaceae</taxon>
        <taxon>Streptomyces</taxon>
    </lineage>
</organism>
<dbReference type="InterPro" id="IPR036188">
    <property type="entry name" value="FAD/NAD-bd_sf"/>
</dbReference>
<protein>
    <submittedName>
        <fullName evidence="2">NAD(P)-binding protein</fullName>
    </submittedName>
</protein>
<keyword evidence="3" id="KW-1185">Reference proteome</keyword>
<dbReference type="GO" id="GO:0071949">
    <property type="term" value="F:FAD binding"/>
    <property type="evidence" value="ECO:0007669"/>
    <property type="project" value="InterPro"/>
</dbReference>
<comment type="caution">
    <text evidence="2">The sequence shown here is derived from an EMBL/GenBank/DDBJ whole genome shotgun (WGS) entry which is preliminary data.</text>
</comment>
<reference evidence="2 3" key="1">
    <citation type="submission" date="2019-09" db="EMBL/GenBank/DDBJ databases">
        <authorList>
            <person name="Duangmal K."/>
            <person name="Teo W.F.A."/>
            <person name="Lipun K."/>
        </authorList>
    </citation>
    <scope>NUCLEOTIDE SEQUENCE [LARGE SCALE GENOMIC DNA]</scope>
    <source>
        <strain evidence="2 3">K1PN6</strain>
    </source>
</reference>
<evidence type="ECO:0000259" key="1">
    <source>
        <dbReference type="Pfam" id="PF01494"/>
    </source>
</evidence>
<dbReference type="Pfam" id="PF01494">
    <property type="entry name" value="FAD_binding_3"/>
    <property type="match status" value="1"/>
</dbReference>
<dbReference type="PRINTS" id="PR00420">
    <property type="entry name" value="RNGMNOXGNASE"/>
</dbReference>
<dbReference type="Proteomes" id="UP000373149">
    <property type="component" value="Unassembled WGS sequence"/>
</dbReference>
<dbReference type="PANTHER" id="PTHR46865">
    <property type="entry name" value="OXIDOREDUCTASE-RELATED"/>
    <property type="match status" value="1"/>
</dbReference>
<gene>
    <name evidence="2" type="ORF">FPZ41_32715</name>
</gene>
<evidence type="ECO:0000313" key="2">
    <source>
        <dbReference type="EMBL" id="MPY53069.1"/>
    </source>
</evidence>
<dbReference type="EMBL" id="VMNX01000170">
    <property type="protein sequence ID" value="MPY53069.1"/>
    <property type="molecule type" value="Genomic_DNA"/>
</dbReference>
<dbReference type="PANTHER" id="PTHR46865:SF8">
    <property type="entry name" value="POSSIBLE OXIDOREDUCTASE"/>
    <property type="match status" value="1"/>
</dbReference>
<dbReference type="InterPro" id="IPR051704">
    <property type="entry name" value="FAD_aromatic-hydroxylase"/>
</dbReference>
<dbReference type="AlphaFoldDB" id="A0A5N8X0K3"/>
<name>A0A5N8X0K3_9ACTN</name>
<evidence type="ECO:0000313" key="3">
    <source>
        <dbReference type="Proteomes" id="UP000373149"/>
    </source>
</evidence>
<proteinExistence type="predicted"/>